<dbReference type="SUPFAM" id="SSF55961">
    <property type="entry name" value="Bet v1-like"/>
    <property type="match status" value="1"/>
</dbReference>
<evidence type="ECO:0000313" key="2">
    <source>
        <dbReference type="Proteomes" id="UP000184335"/>
    </source>
</evidence>
<proteinExistence type="predicted"/>
<gene>
    <name evidence="1" type="ORF">SAMN05443429_102295</name>
</gene>
<dbReference type="AlphaFoldDB" id="A0A1M6CBS3"/>
<dbReference type="EMBL" id="FQYI01000002">
    <property type="protein sequence ID" value="SHI58447.1"/>
    <property type="molecule type" value="Genomic_DNA"/>
</dbReference>
<accession>A0A1M6CBS3</accession>
<dbReference type="Proteomes" id="UP000184335">
    <property type="component" value="Unassembled WGS sequence"/>
</dbReference>
<evidence type="ECO:0000313" key="1">
    <source>
        <dbReference type="EMBL" id="SHI58447.1"/>
    </source>
</evidence>
<dbReference type="STRING" id="1118202.SAMN05443429_102295"/>
<dbReference type="RefSeq" id="WP_073178499.1">
    <property type="nucleotide sequence ID" value="NZ_FQYI01000002.1"/>
</dbReference>
<dbReference type="OrthoDB" id="1451838at2"/>
<keyword evidence="2" id="KW-1185">Reference proteome</keyword>
<organism evidence="1 2">
    <name type="scientific">Cruoricaptor ignavus</name>
    <dbReference type="NCBI Taxonomy" id="1118202"/>
    <lineage>
        <taxon>Bacteria</taxon>
        <taxon>Pseudomonadati</taxon>
        <taxon>Bacteroidota</taxon>
        <taxon>Flavobacteriia</taxon>
        <taxon>Flavobacteriales</taxon>
        <taxon>Weeksellaceae</taxon>
        <taxon>Cruoricaptor</taxon>
    </lineage>
</organism>
<evidence type="ECO:0008006" key="3">
    <source>
        <dbReference type="Google" id="ProtNLM"/>
    </source>
</evidence>
<sequence>MRWFRFFLLLAGLLVGLYALSMYYFVDDSTTFEVDSDVRYAPEKVFPQFSNLQNFAVWNEAFFGKENQSLEFYYPYAGKDASMSWQGRNGEGGEIFIRNLRRDTMISYQLYKSGDKFPYLINLRFKNAAENSTKIHWTIHTPHKPLMFRAANLFPEDEIAEGIRSSVAKLENILGNKVDREAQLETIKYDSLMIEDARAQLLVGVNVTSVNRGDALQKNLVVTHGKVQNFVTGDLRKGNDEFGYPVMITDPESYREREVSYYYGIPVSKKQNITDNNFSYRKVAQGRVYAIFYEGKFSGRSAPIRKLLERARKDSMRAGSLRTTFLQPPAEGAPLRIKLELEAAR</sequence>
<reference evidence="1 2" key="1">
    <citation type="submission" date="2016-11" db="EMBL/GenBank/DDBJ databases">
        <authorList>
            <person name="Jaros S."/>
            <person name="Januszkiewicz K."/>
            <person name="Wedrychowicz H."/>
        </authorList>
    </citation>
    <scope>NUCLEOTIDE SEQUENCE [LARGE SCALE GENOMIC DNA]</scope>
    <source>
        <strain evidence="1 2">DSM 25479</strain>
    </source>
</reference>
<name>A0A1M6CBS3_9FLAO</name>
<protein>
    <recommendedName>
        <fullName evidence="3">Polyketide cyclase / dehydrase and lipid transport</fullName>
    </recommendedName>
</protein>